<evidence type="ECO:0000313" key="2">
    <source>
        <dbReference type="EMBL" id="QJA95378.1"/>
    </source>
</evidence>
<protein>
    <recommendedName>
        <fullName evidence="4">Nucleotide modification associated domain-containing protein</fullName>
    </recommendedName>
</protein>
<dbReference type="EMBL" id="MT143509">
    <property type="protein sequence ID" value="QJA97606.1"/>
    <property type="molecule type" value="Genomic_DNA"/>
</dbReference>
<proteinExistence type="predicted"/>
<organism evidence="1">
    <name type="scientific">viral metagenome</name>
    <dbReference type="NCBI Taxonomy" id="1070528"/>
    <lineage>
        <taxon>unclassified sequences</taxon>
        <taxon>metagenomes</taxon>
        <taxon>organismal metagenomes</taxon>
    </lineage>
</organism>
<name>A0A6H2A189_9ZZZZ</name>
<evidence type="ECO:0000313" key="3">
    <source>
        <dbReference type="EMBL" id="QJA97606.1"/>
    </source>
</evidence>
<gene>
    <name evidence="2" type="ORF">MM415B05427_0008</name>
    <name evidence="3" type="ORF">MM415B06064_0003</name>
    <name evidence="1" type="ORF">TM448A03437_0001</name>
</gene>
<evidence type="ECO:0000313" key="1">
    <source>
        <dbReference type="EMBL" id="QJA53337.1"/>
    </source>
</evidence>
<reference evidence="1" key="1">
    <citation type="submission" date="2020-03" db="EMBL/GenBank/DDBJ databases">
        <title>The deep terrestrial virosphere.</title>
        <authorList>
            <person name="Holmfeldt K."/>
            <person name="Nilsson E."/>
            <person name="Simone D."/>
            <person name="Lopez-Fernandez M."/>
            <person name="Wu X."/>
            <person name="de Brujin I."/>
            <person name="Lundin D."/>
            <person name="Andersson A."/>
            <person name="Bertilsson S."/>
            <person name="Dopson M."/>
        </authorList>
    </citation>
    <scope>NUCLEOTIDE SEQUENCE</scope>
    <source>
        <strain evidence="2">MM415B05427</strain>
        <strain evidence="3">MM415B06064</strain>
        <strain evidence="1">TM448A03437</strain>
    </source>
</reference>
<accession>A0A6H2A189</accession>
<dbReference type="EMBL" id="MT144414">
    <property type="protein sequence ID" value="QJA53337.1"/>
    <property type="molecule type" value="Genomic_DNA"/>
</dbReference>
<evidence type="ECO:0008006" key="4">
    <source>
        <dbReference type="Google" id="ProtNLM"/>
    </source>
</evidence>
<dbReference type="AlphaFoldDB" id="A0A6H2A189"/>
<dbReference type="EMBL" id="MT143309">
    <property type="protein sequence ID" value="QJA95378.1"/>
    <property type="molecule type" value="Genomic_DNA"/>
</dbReference>
<sequence length="97" mass="11257">MNRNRLIDFFDSTIARARKILLERNEKRASDFDALSNLRSEALVCGIDVQQHMLNYIGIKYTRLQHAIVSGEDATDHVDDLINYLILLMALKHKETR</sequence>